<sequence length="178" mass="19911">MPIITYEDIQSDINRIANGNRSPILCSQPSEAKTPGGLLARPILTSVYKSSHFKNSNSRVSPYTSPVESILCLDSYQSMYSQMLCGLCQNREVVRVGSIFAYAFIHAMRFLEDQWSLLCNDIRTGTINNKITDPSVREAVMKFSNQTWSWLISSRLNAARIHGKGSSLGCGLIPRTWT</sequence>
<keyword evidence="2" id="KW-1185">Reference proteome</keyword>
<dbReference type="OrthoDB" id="1929328at2759"/>
<dbReference type="Proteomes" id="UP000824120">
    <property type="component" value="Chromosome 10"/>
</dbReference>
<dbReference type="GO" id="GO:0010279">
    <property type="term" value="F:indole-3-acetic acid amido synthetase activity"/>
    <property type="evidence" value="ECO:0007669"/>
    <property type="project" value="TreeGrafter"/>
</dbReference>
<accession>A0A9J5WUH5</accession>
<organism evidence="1 2">
    <name type="scientific">Solanum commersonii</name>
    <name type="common">Commerson's wild potato</name>
    <name type="synonym">Commerson's nightshade</name>
    <dbReference type="NCBI Taxonomy" id="4109"/>
    <lineage>
        <taxon>Eukaryota</taxon>
        <taxon>Viridiplantae</taxon>
        <taxon>Streptophyta</taxon>
        <taxon>Embryophyta</taxon>
        <taxon>Tracheophyta</taxon>
        <taxon>Spermatophyta</taxon>
        <taxon>Magnoliopsida</taxon>
        <taxon>eudicotyledons</taxon>
        <taxon>Gunneridae</taxon>
        <taxon>Pentapetalae</taxon>
        <taxon>asterids</taxon>
        <taxon>lamiids</taxon>
        <taxon>Solanales</taxon>
        <taxon>Solanaceae</taxon>
        <taxon>Solanoideae</taxon>
        <taxon>Solaneae</taxon>
        <taxon>Solanum</taxon>
    </lineage>
</organism>
<name>A0A9J5WUH5_SOLCO</name>
<dbReference type="PANTHER" id="PTHR31901:SF89">
    <property type="entry name" value="INDOLE-3-ACETIC ACID-AMIDO SYNTHETASE GH3.6-LIKE"/>
    <property type="match status" value="1"/>
</dbReference>
<dbReference type="InterPro" id="IPR004993">
    <property type="entry name" value="GH3"/>
</dbReference>
<dbReference type="EMBL" id="JACXVP010000010">
    <property type="protein sequence ID" value="KAG5578951.1"/>
    <property type="molecule type" value="Genomic_DNA"/>
</dbReference>
<evidence type="ECO:0000313" key="1">
    <source>
        <dbReference type="EMBL" id="KAG5578951.1"/>
    </source>
</evidence>
<dbReference type="Pfam" id="PF03321">
    <property type="entry name" value="GH3"/>
    <property type="match status" value="2"/>
</dbReference>
<evidence type="ECO:0000313" key="2">
    <source>
        <dbReference type="Proteomes" id="UP000824120"/>
    </source>
</evidence>
<reference evidence="1 2" key="1">
    <citation type="submission" date="2020-09" db="EMBL/GenBank/DDBJ databases">
        <title>De no assembly of potato wild relative species, Solanum commersonii.</title>
        <authorList>
            <person name="Cho K."/>
        </authorList>
    </citation>
    <scope>NUCLEOTIDE SEQUENCE [LARGE SCALE GENOMIC DNA]</scope>
    <source>
        <strain evidence="1">LZ3.2</strain>
        <tissue evidence="1">Leaf</tissue>
    </source>
</reference>
<dbReference type="GO" id="GO:0005737">
    <property type="term" value="C:cytoplasm"/>
    <property type="evidence" value="ECO:0007669"/>
    <property type="project" value="TreeGrafter"/>
</dbReference>
<protein>
    <submittedName>
        <fullName evidence="1">Uncharacterized protein</fullName>
    </submittedName>
</protein>
<gene>
    <name evidence="1" type="ORF">H5410_049578</name>
</gene>
<dbReference type="AlphaFoldDB" id="A0A9J5WUH5"/>
<proteinExistence type="predicted"/>
<dbReference type="PANTHER" id="PTHR31901">
    <property type="entry name" value="GH3 DOMAIN-CONTAINING PROTEIN"/>
    <property type="match status" value="1"/>
</dbReference>
<comment type="caution">
    <text evidence="1">The sequence shown here is derived from an EMBL/GenBank/DDBJ whole genome shotgun (WGS) entry which is preliminary data.</text>
</comment>